<dbReference type="Proteomes" id="UP001470230">
    <property type="component" value="Unassembled WGS sequence"/>
</dbReference>
<feature type="compositionally biased region" description="Polar residues" evidence="1">
    <location>
        <begin position="541"/>
        <end position="551"/>
    </location>
</feature>
<sequence>MQIPIDEQIAEVKNNIRYFCQKYKWENYGTSKHHKHYHHSKHKKHFIKNELVDEDQYNFHKQSQQLKKPKKEHKNSNDEKKIVEKSTAIKNNYYQQKEEIIENNPINPELNQNNEHLKIQEENQNHQIVSKKDNENKYDFIANKDISENMNPSNQICLFSSDDNSDSSFDFKEFHKYFKLQDDLYHLTKRSKHRNGETKKKKAIILYSDSDSDSYYYDSSFDSISCEFKKDPEFKKRKQKINDYLAPTQTKNQATNTSEKEYSSINTQTISTSKRNTQNHAKINFNSQLKSNSKQNLHSYSNSSSNSGSTSNNYSSSRNSDGSSKKQLISVKTISEQYASSENESSKGSNKAKKVDIKKNSSFSSKRSSQSSQASIGSNGSRKNSIKIENQMILIEEEEEEIENIDEKKSNGNCANQMPSKNSSSSYRKDIKSNEIIQGQIQNKSKEKGTNSSNEEDNLGEEEILERISQSAKLIIQNKSGISQNTSGFINNKQDEDIDKLIEEISQNSSKIKPNIKKNRNLKKLPATLKSSSTENDENTEAYSQIPSEFSDNIGVDSALEEKKSQPTEEVVQTEARPKVLKLEDFMEESGSIPVSSKLENENDGNNNNNYLRYGSSGDSPIDNISQNANQ</sequence>
<comment type="caution">
    <text evidence="2">The sequence shown here is derived from an EMBL/GenBank/DDBJ whole genome shotgun (WGS) entry which is preliminary data.</text>
</comment>
<gene>
    <name evidence="2" type="ORF">M9Y10_012592</name>
</gene>
<feature type="region of interest" description="Disordered" evidence="1">
    <location>
        <begin position="401"/>
        <end position="463"/>
    </location>
</feature>
<evidence type="ECO:0000256" key="1">
    <source>
        <dbReference type="SAM" id="MobiDB-lite"/>
    </source>
</evidence>
<feature type="compositionally biased region" description="Low complexity" evidence="1">
    <location>
        <begin position="299"/>
        <end position="322"/>
    </location>
</feature>
<feature type="compositionally biased region" description="Acidic residues" evidence="1">
    <location>
        <begin position="454"/>
        <end position="463"/>
    </location>
</feature>
<feature type="compositionally biased region" description="Low complexity" evidence="1">
    <location>
        <begin position="360"/>
        <end position="383"/>
    </location>
</feature>
<feature type="region of interest" description="Disordered" evidence="1">
    <location>
        <begin position="241"/>
        <end position="383"/>
    </location>
</feature>
<feature type="compositionally biased region" description="Low complexity" evidence="1">
    <location>
        <begin position="339"/>
        <end position="349"/>
    </location>
</feature>
<evidence type="ECO:0000313" key="3">
    <source>
        <dbReference type="Proteomes" id="UP001470230"/>
    </source>
</evidence>
<proteinExistence type="predicted"/>
<reference evidence="2 3" key="1">
    <citation type="submission" date="2024-04" db="EMBL/GenBank/DDBJ databases">
        <title>Tritrichomonas musculus Genome.</title>
        <authorList>
            <person name="Alves-Ferreira E."/>
            <person name="Grigg M."/>
            <person name="Lorenzi H."/>
            <person name="Galac M."/>
        </authorList>
    </citation>
    <scope>NUCLEOTIDE SEQUENCE [LARGE SCALE GENOMIC DNA]</scope>
    <source>
        <strain evidence="2 3">EAF2021</strain>
    </source>
</reference>
<feature type="region of interest" description="Disordered" evidence="1">
    <location>
        <begin position="527"/>
        <end position="631"/>
    </location>
</feature>
<feature type="compositionally biased region" description="Basic and acidic residues" evidence="1">
    <location>
        <begin position="576"/>
        <end position="585"/>
    </location>
</feature>
<dbReference type="EMBL" id="JAPFFF010000018">
    <property type="protein sequence ID" value="KAK8860900.1"/>
    <property type="molecule type" value="Genomic_DNA"/>
</dbReference>
<keyword evidence="3" id="KW-1185">Reference proteome</keyword>
<protein>
    <submittedName>
        <fullName evidence="2">Uncharacterized protein</fullName>
    </submittedName>
</protein>
<accession>A0ABR2IE62</accession>
<feature type="compositionally biased region" description="Polar residues" evidence="1">
    <location>
        <begin position="325"/>
        <end position="338"/>
    </location>
</feature>
<evidence type="ECO:0000313" key="2">
    <source>
        <dbReference type="EMBL" id="KAK8860900.1"/>
    </source>
</evidence>
<feature type="region of interest" description="Disordered" evidence="1">
    <location>
        <begin position="61"/>
        <end position="81"/>
    </location>
</feature>
<feature type="compositionally biased region" description="Polar residues" evidence="1">
    <location>
        <begin position="411"/>
        <end position="426"/>
    </location>
</feature>
<feature type="compositionally biased region" description="Polar residues" evidence="1">
    <location>
        <begin position="617"/>
        <end position="631"/>
    </location>
</feature>
<organism evidence="2 3">
    <name type="scientific">Tritrichomonas musculus</name>
    <dbReference type="NCBI Taxonomy" id="1915356"/>
    <lineage>
        <taxon>Eukaryota</taxon>
        <taxon>Metamonada</taxon>
        <taxon>Parabasalia</taxon>
        <taxon>Tritrichomonadida</taxon>
        <taxon>Tritrichomonadidae</taxon>
        <taxon>Tritrichomonas</taxon>
    </lineage>
</organism>
<feature type="compositionally biased region" description="Polar residues" evidence="1">
    <location>
        <begin position="247"/>
        <end position="298"/>
    </location>
</feature>
<name>A0ABR2IE62_9EUKA</name>